<comment type="caution">
    <text evidence="2">The sequence shown here is derived from an EMBL/GenBank/DDBJ whole genome shotgun (WGS) entry which is preliminary data.</text>
</comment>
<dbReference type="SUPFAM" id="SSF81383">
    <property type="entry name" value="F-box domain"/>
    <property type="match status" value="1"/>
</dbReference>
<gene>
    <name evidence="2" type="ORF">FB45DRAFT_1041768</name>
</gene>
<dbReference type="Pfam" id="PF12937">
    <property type="entry name" value="F-box-like"/>
    <property type="match status" value="1"/>
</dbReference>
<sequence length="551" mass="62828">MSDLPSEHLEAMALPFSTPDSSNLRNSGRPFPPRDFDTLNYVTPDTWKSLRLPKTRNHQDLSMFPSMHLDILLQVLGHLHPLDLLHLSRTSREFRELLHSATAESIWRHAFGGDTGLPAPPKSIPSARIWARLIYGPNFCEECGEPRCLPDYTLWRRLCERCIWKLGKEIPGYTENHEIHDLIPKTSRQGGDEKGLGMSLTHKFDRAAALVILELYERHSVQDAPLGLEEFVKSRRAAVAGVKSAASNCASWAQQVLDGIESRNSDRYKNIVDLIKKWLLREGWAAADIHNASWDYKIQHLRIIPTVKHRLWKRLRPYIVPHVAHARAGRLERERSALCWRRKAVIHQAALNALSEPAPGPVKLKLFYPPPNELLTEFPPLVALLEDPSGDELAPDDPRLIAALTGSEVQHDLEQNDTTPGSHTTPSWFLVSPLATADLLRREGKEQPARMVPRWPCAVTRDPPSSTPTPLKWGLKMWLAQAKTLPPKRACLMEAGKRPFIYRCKHCALDDPNIVRLLSERSIRMHMADRHRHLRRAADERDWTEVELWMP</sequence>
<dbReference type="PROSITE" id="PS50181">
    <property type="entry name" value="FBOX"/>
    <property type="match status" value="1"/>
</dbReference>
<dbReference type="EMBL" id="JARKIF010000065">
    <property type="protein sequence ID" value="KAJ7606032.1"/>
    <property type="molecule type" value="Genomic_DNA"/>
</dbReference>
<feature type="domain" description="F-box" evidence="1">
    <location>
        <begin position="61"/>
        <end position="110"/>
    </location>
</feature>
<name>A0AAD7B0I8_9AGAR</name>
<evidence type="ECO:0000313" key="2">
    <source>
        <dbReference type="EMBL" id="KAJ7606032.1"/>
    </source>
</evidence>
<evidence type="ECO:0000313" key="3">
    <source>
        <dbReference type="Proteomes" id="UP001221142"/>
    </source>
</evidence>
<dbReference type="InterPro" id="IPR001810">
    <property type="entry name" value="F-box_dom"/>
</dbReference>
<reference evidence="2" key="1">
    <citation type="submission" date="2023-03" db="EMBL/GenBank/DDBJ databases">
        <title>Massive genome expansion in bonnet fungi (Mycena s.s.) driven by repeated elements and novel gene families across ecological guilds.</title>
        <authorList>
            <consortium name="Lawrence Berkeley National Laboratory"/>
            <person name="Harder C.B."/>
            <person name="Miyauchi S."/>
            <person name="Viragh M."/>
            <person name="Kuo A."/>
            <person name="Thoen E."/>
            <person name="Andreopoulos B."/>
            <person name="Lu D."/>
            <person name="Skrede I."/>
            <person name="Drula E."/>
            <person name="Henrissat B."/>
            <person name="Morin E."/>
            <person name="Kohler A."/>
            <person name="Barry K."/>
            <person name="LaButti K."/>
            <person name="Morin E."/>
            <person name="Salamov A."/>
            <person name="Lipzen A."/>
            <person name="Mereny Z."/>
            <person name="Hegedus B."/>
            <person name="Baldrian P."/>
            <person name="Stursova M."/>
            <person name="Weitz H."/>
            <person name="Taylor A."/>
            <person name="Grigoriev I.V."/>
            <person name="Nagy L.G."/>
            <person name="Martin F."/>
            <person name="Kauserud H."/>
        </authorList>
    </citation>
    <scope>NUCLEOTIDE SEQUENCE</scope>
    <source>
        <strain evidence="2">9284</strain>
    </source>
</reference>
<protein>
    <recommendedName>
        <fullName evidence="1">F-box domain-containing protein</fullName>
    </recommendedName>
</protein>
<keyword evidence="3" id="KW-1185">Reference proteome</keyword>
<proteinExistence type="predicted"/>
<dbReference type="InterPro" id="IPR036047">
    <property type="entry name" value="F-box-like_dom_sf"/>
</dbReference>
<organism evidence="2 3">
    <name type="scientific">Roridomyces roridus</name>
    <dbReference type="NCBI Taxonomy" id="1738132"/>
    <lineage>
        <taxon>Eukaryota</taxon>
        <taxon>Fungi</taxon>
        <taxon>Dikarya</taxon>
        <taxon>Basidiomycota</taxon>
        <taxon>Agaricomycotina</taxon>
        <taxon>Agaricomycetes</taxon>
        <taxon>Agaricomycetidae</taxon>
        <taxon>Agaricales</taxon>
        <taxon>Marasmiineae</taxon>
        <taxon>Mycenaceae</taxon>
        <taxon>Roridomyces</taxon>
    </lineage>
</organism>
<accession>A0AAD7B0I8</accession>
<dbReference type="Proteomes" id="UP001221142">
    <property type="component" value="Unassembled WGS sequence"/>
</dbReference>
<dbReference type="AlphaFoldDB" id="A0AAD7B0I8"/>
<evidence type="ECO:0000259" key="1">
    <source>
        <dbReference type="PROSITE" id="PS50181"/>
    </source>
</evidence>